<feature type="compositionally biased region" description="Acidic residues" evidence="1">
    <location>
        <begin position="558"/>
        <end position="570"/>
    </location>
</feature>
<accession>A0A507EGV6</accession>
<proteinExistence type="predicted"/>
<evidence type="ECO:0000313" key="3">
    <source>
        <dbReference type="EMBL" id="TPX62420.1"/>
    </source>
</evidence>
<dbReference type="EMBL" id="QEAQ01000003">
    <property type="protein sequence ID" value="TPX62420.1"/>
    <property type="molecule type" value="Genomic_DNA"/>
</dbReference>
<dbReference type="AlphaFoldDB" id="A0A507EGV6"/>
<evidence type="ECO:0000259" key="2">
    <source>
        <dbReference type="Pfam" id="PF15963"/>
    </source>
</evidence>
<dbReference type="PANTHER" id="PTHR22929">
    <property type="entry name" value="RNA POLYMERASE III TRANSCRIPTION INITIATION FACTOR B"/>
    <property type="match status" value="1"/>
</dbReference>
<feature type="compositionally biased region" description="Low complexity" evidence="1">
    <location>
        <begin position="31"/>
        <end position="50"/>
    </location>
</feature>
<dbReference type="SUPFAM" id="SSF46689">
    <property type="entry name" value="Homeodomain-like"/>
    <property type="match status" value="1"/>
</dbReference>
<evidence type="ECO:0000313" key="4">
    <source>
        <dbReference type="Proteomes" id="UP000318582"/>
    </source>
</evidence>
<feature type="region of interest" description="Disordered" evidence="1">
    <location>
        <begin position="1"/>
        <end position="74"/>
    </location>
</feature>
<dbReference type="Pfam" id="PF15963">
    <property type="entry name" value="Myb_DNA-bind_7"/>
    <property type="match status" value="1"/>
</dbReference>
<feature type="domain" description="Transcription factor TFIIIB component B'' Myb" evidence="2">
    <location>
        <begin position="429"/>
        <end position="495"/>
    </location>
</feature>
<keyword evidence="4" id="KW-1185">Reference proteome</keyword>
<feature type="region of interest" description="Disordered" evidence="1">
    <location>
        <begin position="334"/>
        <end position="380"/>
    </location>
</feature>
<dbReference type="STRING" id="109895.A0A507EGV6"/>
<dbReference type="InterPro" id="IPR009057">
    <property type="entry name" value="Homeodomain-like_sf"/>
</dbReference>
<reference evidence="3 4" key="1">
    <citation type="journal article" date="2019" name="Sci. Rep.">
        <title>Comparative genomics of chytrid fungi reveal insights into the obligate biotrophic and pathogenic lifestyle of Synchytrium endobioticum.</title>
        <authorList>
            <person name="van de Vossenberg B.T.L.H."/>
            <person name="Warris S."/>
            <person name="Nguyen H.D.T."/>
            <person name="van Gent-Pelzer M.P.E."/>
            <person name="Joly D.L."/>
            <person name="van de Geest H.C."/>
            <person name="Bonants P.J.M."/>
            <person name="Smith D.S."/>
            <person name="Levesque C.A."/>
            <person name="van der Lee T.A.J."/>
        </authorList>
    </citation>
    <scope>NUCLEOTIDE SEQUENCE [LARGE SCALE GENOMIC DNA]</scope>
    <source>
        <strain evidence="3 4">CBS 809.83</strain>
    </source>
</reference>
<gene>
    <name evidence="3" type="ORF">PhCBS80983_g00473</name>
</gene>
<dbReference type="Proteomes" id="UP000318582">
    <property type="component" value="Unassembled WGS sequence"/>
</dbReference>
<feature type="compositionally biased region" description="Low complexity" evidence="1">
    <location>
        <begin position="638"/>
        <end position="670"/>
    </location>
</feature>
<organism evidence="3 4">
    <name type="scientific">Powellomyces hirtus</name>
    <dbReference type="NCBI Taxonomy" id="109895"/>
    <lineage>
        <taxon>Eukaryota</taxon>
        <taxon>Fungi</taxon>
        <taxon>Fungi incertae sedis</taxon>
        <taxon>Chytridiomycota</taxon>
        <taxon>Chytridiomycota incertae sedis</taxon>
        <taxon>Chytridiomycetes</taxon>
        <taxon>Spizellomycetales</taxon>
        <taxon>Powellomycetaceae</taxon>
        <taxon>Powellomyces</taxon>
    </lineage>
</organism>
<dbReference type="GO" id="GO:0070898">
    <property type="term" value="P:RNA polymerase III preinitiation complex assembly"/>
    <property type="evidence" value="ECO:0007669"/>
    <property type="project" value="TreeGrafter"/>
</dbReference>
<sequence>MVELTLSGVSKGPGKFAPAPKIKPRPGRGRPGAPAAAAAPATPPSIAATTQTSVLSSQNTSALPAEAPSQQTNDARFLPTPASIDSATQQTIIAPVVDPVVADSLELPTPPVTSPMAVIAPSQTEFISTGVESAPATITSAPIEASITPSTQSSAIPTANINISPNPTPAPIPVPLPVPVGAVITSNDTFDDFEEPEPLPIPAPSRIVGPPRIGSIIPTIGPTVNRQPIPIQGQNANEVSEPARIPIPRSNAPPKILSSSTATSIALPSRNAIATSTRRASLRHQAAVERNADTMSESGFDDPEEESELNEFTIAFASLGDLITHKFPAGKLSKVEELRQQQRKEARKRRGKREGSPSTTRGESPAPEREASPAPVNYSGPRLIMIDGKLQLDKESLVIKTGREDDEELEHIDEASNRHVTSASFSTKQRMARVRWTDEKTDRFYQGLSYFGTDFSMICLMFPELNRKQIKAKFNTEERMNGRRVTAALLRKQETPDDLAGEMKDRIRERVMKRKAKAQESDEDEELLAVKRSKSEAAATQNGEGSSLIAIKASQTAAEEEDEEEEDDSNELMQTEEQTRTLLAYQEPEEELGAPTAVEVSMPLPSRAITASSSSAVFRPKMGPKAIPRKRKTQSDLPTEATASPSSAASPSISEPSAAGEPTPAEATPAVVKVSRVRAVPTIGAGRK</sequence>
<feature type="compositionally biased region" description="Basic and acidic residues" evidence="1">
    <location>
        <begin position="334"/>
        <end position="344"/>
    </location>
</feature>
<evidence type="ECO:0000256" key="1">
    <source>
        <dbReference type="SAM" id="MobiDB-lite"/>
    </source>
</evidence>
<feature type="region of interest" description="Disordered" evidence="1">
    <location>
        <begin position="276"/>
        <end position="307"/>
    </location>
</feature>
<dbReference type="PANTHER" id="PTHR22929:SF0">
    <property type="entry name" value="TRANSCRIPTION FACTOR TFIIIB COMPONENT B'' HOMOLOG"/>
    <property type="match status" value="1"/>
</dbReference>
<dbReference type="InterPro" id="IPR039467">
    <property type="entry name" value="TFIIIB_B''_Myb"/>
</dbReference>
<feature type="compositionally biased region" description="Polar residues" evidence="1">
    <location>
        <begin position="51"/>
        <end position="74"/>
    </location>
</feature>
<protein>
    <recommendedName>
        <fullName evidence="2">Transcription factor TFIIIB component B'' Myb domain-containing protein</fullName>
    </recommendedName>
</protein>
<dbReference type="GO" id="GO:0000126">
    <property type="term" value="C:transcription factor TFIIIB complex"/>
    <property type="evidence" value="ECO:0007669"/>
    <property type="project" value="TreeGrafter"/>
</dbReference>
<dbReference type="GO" id="GO:0001156">
    <property type="term" value="F:TFIIIC-class transcription factor complex binding"/>
    <property type="evidence" value="ECO:0007669"/>
    <property type="project" value="TreeGrafter"/>
</dbReference>
<comment type="caution">
    <text evidence="3">The sequence shown here is derived from an EMBL/GenBank/DDBJ whole genome shotgun (WGS) entry which is preliminary data.</text>
</comment>
<feature type="region of interest" description="Disordered" evidence="1">
    <location>
        <begin position="512"/>
        <end position="688"/>
    </location>
</feature>
<name>A0A507EGV6_9FUNG</name>